<dbReference type="InterPro" id="IPR016073">
    <property type="entry name" value="Skp1_comp_POZ"/>
</dbReference>
<dbReference type="Proteomes" id="UP000325081">
    <property type="component" value="Unassembled WGS sequence"/>
</dbReference>
<comment type="caution">
    <text evidence="9">The sequence shown here is derived from an EMBL/GenBank/DDBJ whole genome shotgun (WGS) entry which is preliminary data.</text>
</comment>
<comment type="similarity">
    <text evidence="3">Belongs to the SKP1 family.</text>
</comment>
<dbReference type="EMBL" id="BKCP01006294">
    <property type="protein sequence ID" value="GER42343.1"/>
    <property type="molecule type" value="Genomic_DNA"/>
</dbReference>
<dbReference type="GO" id="GO:0006511">
    <property type="term" value="P:ubiquitin-dependent protein catabolic process"/>
    <property type="evidence" value="ECO:0007669"/>
    <property type="project" value="InterPro"/>
</dbReference>
<dbReference type="PIRSF" id="PIRSF028729">
    <property type="entry name" value="E3_ubiquit_lig_SCF_Skp"/>
    <property type="match status" value="1"/>
</dbReference>
<evidence type="ECO:0000259" key="8">
    <source>
        <dbReference type="Pfam" id="PF03931"/>
    </source>
</evidence>
<sequence length="161" mass="18259">FRYLKKKKKSVASTEAKMIVLKTSDGELFEVDESVAGESQTIKHMIEDGCAANAIPLPNVSSKVLSKVIEYCRRHVEEKDEDKLKEFDAEFVKVDNGLMLELIKAANYLNIGGMLDITCRAVADIIKNKSIVEIRTLLNITNDFTEEEEDAIRKENEWAFE</sequence>
<evidence type="ECO:0000313" key="9">
    <source>
        <dbReference type="EMBL" id="GER42343.1"/>
    </source>
</evidence>
<dbReference type="Gene3D" id="3.30.710.10">
    <property type="entry name" value="Potassium Channel Kv1.1, Chain A"/>
    <property type="match status" value="1"/>
</dbReference>
<dbReference type="InterPro" id="IPR001232">
    <property type="entry name" value="SKP1-like"/>
</dbReference>
<dbReference type="InterPro" id="IPR036296">
    <property type="entry name" value="SKP1-like_dim_sf"/>
</dbReference>
<evidence type="ECO:0000259" key="7">
    <source>
        <dbReference type="Pfam" id="PF01466"/>
    </source>
</evidence>
<reference evidence="10" key="1">
    <citation type="journal article" date="2019" name="Curr. Biol.">
        <title>Genome Sequence of Striga asiatica Provides Insight into the Evolution of Plant Parasitism.</title>
        <authorList>
            <person name="Yoshida S."/>
            <person name="Kim S."/>
            <person name="Wafula E.K."/>
            <person name="Tanskanen J."/>
            <person name="Kim Y.M."/>
            <person name="Honaas L."/>
            <person name="Yang Z."/>
            <person name="Spallek T."/>
            <person name="Conn C.E."/>
            <person name="Ichihashi Y."/>
            <person name="Cheong K."/>
            <person name="Cui S."/>
            <person name="Der J.P."/>
            <person name="Gundlach H."/>
            <person name="Jiao Y."/>
            <person name="Hori C."/>
            <person name="Ishida J.K."/>
            <person name="Kasahara H."/>
            <person name="Kiba T."/>
            <person name="Kim M.S."/>
            <person name="Koo N."/>
            <person name="Laohavisit A."/>
            <person name="Lee Y.H."/>
            <person name="Lumba S."/>
            <person name="McCourt P."/>
            <person name="Mortimer J.C."/>
            <person name="Mutuku J.M."/>
            <person name="Nomura T."/>
            <person name="Sasaki-Sekimoto Y."/>
            <person name="Seto Y."/>
            <person name="Wang Y."/>
            <person name="Wakatake T."/>
            <person name="Sakakibara H."/>
            <person name="Demura T."/>
            <person name="Yamaguchi S."/>
            <person name="Yoneyama K."/>
            <person name="Manabe R.I."/>
            <person name="Nelson D.C."/>
            <person name="Schulman A.H."/>
            <person name="Timko M.P."/>
            <person name="dePamphilis C.W."/>
            <person name="Choi D."/>
            <person name="Shirasu K."/>
        </authorList>
    </citation>
    <scope>NUCLEOTIDE SEQUENCE [LARGE SCALE GENOMIC DNA]</scope>
    <source>
        <strain evidence="10">cv. UVA1</strain>
    </source>
</reference>
<name>A0A5A7QAT4_STRAF</name>
<keyword evidence="10" id="KW-1185">Reference proteome</keyword>
<proteinExistence type="inferred from homology"/>
<keyword evidence="4" id="KW-0833">Ubl conjugation pathway</keyword>
<comment type="subcellular location">
    <subcellularLocation>
        <location evidence="1">Nucleus</location>
    </subcellularLocation>
</comment>
<dbReference type="SUPFAM" id="SSF81382">
    <property type="entry name" value="Skp1 dimerisation domain-like"/>
    <property type="match status" value="1"/>
</dbReference>
<dbReference type="GO" id="GO:0005634">
    <property type="term" value="C:nucleus"/>
    <property type="evidence" value="ECO:0007669"/>
    <property type="project" value="UniProtKB-SubCell"/>
</dbReference>
<dbReference type="GO" id="GO:0009867">
    <property type="term" value="P:jasmonic acid mediated signaling pathway"/>
    <property type="evidence" value="ECO:0007669"/>
    <property type="project" value="UniProtKB-ARBA"/>
</dbReference>
<feature type="non-terminal residue" evidence="9">
    <location>
        <position position="1"/>
    </location>
</feature>
<dbReference type="UniPathway" id="UPA00143"/>
<feature type="domain" description="SKP1 component POZ" evidence="8">
    <location>
        <begin position="17"/>
        <end position="76"/>
    </location>
</feature>
<dbReference type="InterPro" id="IPR016897">
    <property type="entry name" value="SKP1"/>
</dbReference>
<dbReference type="PANTHER" id="PTHR11165">
    <property type="entry name" value="SKP1"/>
    <property type="match status" value="1"/>
</dbReference>
<evidence type="ECO:0000256" key="5">
    <source>
        <dbReference type="ARBA" id="ARBA00023242"/>
    </source>
</evidence>
<evidence type="ECO:0000313" key="10">
    <source>
        <dbReference type="Proteomes" id="UP000325081"/>
    </source>
</evidence>
<dbReference type="CDD" id="cd18322">
    <property type="entry name" value="BTB_POZ_SKP1"/>
    <property type="match status" value="1"/>
</dbReference>
<keyword evidence="5" id="KW-0539">Nucleus</keyword>
<feature type="domain" description="SKP1 component dimerisation" evidence="7">
    <location>
        <begin position="113"/>
        <end position="159"/>
    </location>
</feature>
<dbReference type="SMART" id="SM00512">
    <property type="entry name" value="Skp1"/>
    <property type="match status" value="1"/>
</dbReference>
<dbReference type="GO" id="GO:0016567">
    <property type="term" value="P:protein ubiquitination"/>
    <property type="evidence" value="ECO:0007669"/>
    <property type="project" value="UniProtKB-UniPathway"/>
</dbReference>
<dbReference type="InterPro" id="IPR016072">
    <property type="entry name" value="Skp1_comp_dimer"/>
</dbReference>
<protein>
    <submittedName>
        <fullName evidence="9">SKP1-like 4</fullName>
    </submittedName>
</protein>
<comment type="pathway">
    <text evidence="2">Protein modification; protein ubiquitination.</text>
</comment>
<dbReference type="AlphaFoldDB" id="A0A5A7QAT4"/>
<dbReference type="OrthoDB" id="900219at2759"/>
<accession>A0A5A7QAT4</accession>
<dbReference type="Pfam" id="PF03931">
    <property type="entry name" value="Skp1_POZ"/>
    <property type="match status" value="1"/>
</dbReference>
<dbReference type="InterPro" id="IPR011333">
    <property type="entry name" value="SKP1/BTB/POZ_sf"/>
</dbReference>
<evidence type="ECO:0000256" key="6">
    <source>
        <dbReference type="ARBA" id="ARBA00054396"/>
    </source>
</evidence>
<evidence type="ECO:0000256" key="2">
    <source>
        <dbReference type="ARBA" id="ARBA00004906"/>
    </source>
</evidence>
<organism evidence="9 10">
    <name type="scientific">Striga asiatica</name>
    <name type="common">Asiatic witchweed</name>
    <name type="synonym">Buchnera asiatica</name>
    <dbReference type="NCBI Taxonomy" id="4170"/>
    <lineage>
        <taxon>Eukaryota</taxon>
        <taxon>Viridiplantae</taxon>
        <taxon>Streptophyta</taxon>
        <taxon>Embryophyta</taxon>
        <taxon>Tracheophyta</taxon>
        <taxon>Spermatophyta</taxon>
        <taxon>Magnoliopsida</taxon>
        <taxon>eudicotyledons</taxon>
        <taxon>Gunneridae</taxon>
        <taxon>Pentapetalae</taxon>
        <taxon>asterids</taxon>
        <taxon>lamiids</taxon>
        <taxon>Lamiales</taxon>
        <taxon>Orobanchaceae</taxon>
        <taxon>Buchnereae</taxon>
        <taxon>Striga</taxon>
    </lineage>
</organism>
<dbReference type="FunFam" id="3.30.710.10:FF:000170">
    <property type="entry name" value="SKP1-like protein 5"/>
    <property type="match status" value="1"/>
</dbReference>
<evidence type="ECO:0000256" key="4">
    <source>
        <dbReference type="ARBA" id="ARBA00022786"/>
    </source>
</evidence>
<evidence type="ECO:0000256" key="3">
    <source>
        <dbReference type="ARBA" id="ARBA00009993"/>
    </source>
</evidence>
<gene>
    <name evidence="9" type="ORF">STAS_19102</name>
</gene>
<comment type="function">
    <text evidence="6">Involved in ubiquitination and subsequent proteasomal degradation of target proteins. Together with CUL1, RBX1 and a F-box protein, it forms a SCF E3 ubiquitin ligase complex. The functional specificity of this complex depends on the type of F-box protein. In the SCF complex, it serves as an adapter that links the F-box protein to CUL1.</text>
</comment>
<dbReference type="Pfam" id="PF01466">
    <property type="entry name" value="Skp1"/>
    <property type="match status" value="1"/>
</dbReference>
<dbReference type="SUPFAM" id="SSF54695">
    <property type="entry name" value="POZ domain"/>
    <property type="match status" value="1"/>
</dbReference>
<evidence type="ECO:0000256" key="1">
    <source>
        <dbReference type="ARBA" id="ARBA00004123"/>
    </source>
</evidence>